<keyword evidence="5" id="KW-1185">Reference proteome</keyword>
<evidence type="ECO:0000259" key="3">
    <source>
        <dbReference type="Pfam" id="PF13098"/>
    </source>
</evidence>
<dbReference type="Proteomes" id="UP000526501">
    <property type="component" value="Unassembled WGS sequence"/>
</dbReference>
<feature type="domain" description="Thioredoxin-like fold" evidence="3">
    <location>
        <begin position="38"/>
        <end position="129"/>
    </location>
</feature>
<dbReference type="SUPFAM" id="SSF52833">
    <property type="entry name" value="Thioredoxin-like"/>
    <property type="match status" value="1"/>
</dbReference>
<dbReference type="PANTHER" id="PTHR15337:SF11">
    <property type="entry name" value="THIOREDOXIN DOMAIN-CONTAINING PROTEIN"/>
    <property type="match status" value="1"/>
</dbReference>
<feature type="chain" id="PRO_5031453371" evidence="2">
    <location>
        <begin position="19"/>
        <end position="154"/>
    </location>
</feature>
<dbReference type="AlphaFoldDB" id="A0A7X1B8U5"/>
<dbReference type="RefSeq" id="WP_185661689.1">
    <property type="nucleotide sequence ID" value="NZ_CAWPOO010000013.1"/>
</dbReference>
<evidence type="ECO:0000256" key="2">
    <source>
        <dbReference type="SAM" id="SignalP"/>
    </source>
</evidence>
<dbReference type="PANTHER" id="PTHR15337">
    <property type="entry name" value="ANTERIOR GRADIENT PROTEIN-RELATED"/>
    <property type="match status" value="1"/>
</dbReference>
<keyword evidence="1 2" id="KW-0732">Signal</keyword>
<dbReference type="InterPro" id="IPR012336">
    <property type="entry name" value="Thioredoxin-like_fold"/>
</dbReference>
<accession>A0A7X1B8U5</accession>
<sequence length="154" mass="17956">MKLCLIAFLFFPLVLSSASEKRSVWSTDYQKARDLAFESSKPMLLFFTGSDWCIWCQKLERELFSQEEFASRIEEIATPVKVDFPQRRKLPPRKGRRNDLLKAQFEVTAFPTVIYYDPSDDTILWRHSYFATNSKQYLAELSARLSSKPQAPAE</sequence>
<gene>
    <name evidence="4" type="ORF">H5P27_17360</name>
</gene>
<protein>
    <submittedName>
        <fullName evidence="4">Thioredoxin family protein</fullName>
    </submittedName>
</protein>
<organism evidence="4 5">
    <name type="scientific">Pelagicoccus albus</name>
    <dbReference type="NCBI Taxonomy" id="415222"/>
    <lineage>
        <taxon>Bacteria</taxon>
        <taxon>Pseudomonadati</taxon>
        <taxon>Verrucomicrobiota</taxon>
        <taxon>Opitutia</taxon>
        <taxon>Puniceicoccales</taxon>
        <taxon>Pelagicoccaceae</taxon>
        <taxon>Pelagicoccus</taxon>
    </lineage>
</organism>
<dbReference type="Pfam" id="PF13098">
    <property type="entry name" value="Thioredoxin_2"/>
    <property type="match status" value="1"/>
</dbReference>
<evidence type="ECO:0000313" key="5">
    <source>
        <dbReference type="Proteomes" id="UP000526501"/>
    </source>
</evidence>
<reference evidence="4 5" key="1">
    <citation type="submission" date="2020-07" db="EMBL/GenBank/DDBJ databases">
        <authorList>
            <person name="Feng X."/>
        </authorList>
    </citation>
    <scope>NUCLEOTIDE SEQUENCE [LARGE SCALE GENOMIC DNA]</scope>
    <source>
        <strain evidence="4 5">JCM23202</strain>
    </source>
</reference>
<dbReference type="EMBL" id="JACHVC010000013">
    <property type="protein sequence ID" value="MBC2607825.1"/>
    <property type="molecule type" value="Genomic_DNA"/>
</dbReference>
<evidence type="ECO:0000256" key="1">
    <source>
        <dbReference type="ARBA" id="ARBA00022729"/>
    </source>
</evidence>
<comment type="caution">
    <text evidence="4">The sequence shown here is derived from an EMBL/GenBank/DDBJ whole genome shotgun (WGS) entry which is preliminary data.</text>
</comment>
<feature type="signal peptide" evidence="2">
    <location>
        <begin position="1"/>
        <end position="18"/>
    </location>
</feature>
<dbReference type="InterPro" id="IPR036249">
    <property type="entry name" value="Thioredoxin-like_sf"/>
</dbReference>
<evidence type="ECO:0000313" key="4">
    <source>
        <dbReference type="EMBL" id="MBC2607825.1"/>
    </source>
</evidence>
<dbReference type="Gene3D" id="3.40.30.10">
    <property type="entry name" value="Glutaredoxin"/>
    <property type="match status" value="1"/>
</dbReference>
<proteinExistence type="predicted"/>
<dbReference type="InterPro" id="IPR051099">
    <property type="entry name" value="AGR/TXD"/>
</dbReference>
<name>A0A7X1B8U5_9BACT</name>